<evidence type="ECO:0000313" key="1">
    <source>
        <dbReference type="EMBL" id="MDC0743115.1"/>
    </source>
</evidence>
<gene>
    <name evidence="1" type="ORF">POL67_17325</name>
</gene>
<comment type="caution">
    <text evidence="1">The sequence shown here is derived from an EMBL/GenBank/DDBJ whole genome shotgun (WGS) entry which is preliminary data.</text>
</comment>
<organism evidence="1 2">
    <name type="scientific">Polyangium mundeleinium</name>
    <dbReference type="NCBI Taxonomy" id="2995306"/>
    <lineage>
        <taxon>Bacteria</taxon>
        <taxon>Pseudomonadati</taxon>
        <taxon>Myxococcota</taxon>
        <taxon>Polyangia</taxon>
        <taxon>Polyangiales</taxon>
        <taxon>Polyangiaceae</taxon>
        <taxon>Polyangium</taxon>
    </lineage>
</organism>
<sequence>MFISIHVTKQQGKGAEGFLKALPELLKNSATWKFESSSPLQATIQHKGLDSLPAPPKYSFKEESAGSVSATLLDAKEWTEEQRAHALGMLVYLCTTSLSSHVSRVFIEVW</sequence>
<name>A0ABT5EMQ7_9BACT</name>
<protein>
    <submittedName>
        <fullName evidence="1">Uncharacterized protein</fullName>
    </submittedName>
</protein>
<keyword evidence="2" id="KW-1185">Reference proteome</keyword>
<dbReference type="EMBL" id="JAQNDO010000001">
    <property type="protein sequence ID" value="MDC0743115.1"/>
    <property type="molecule type" value="Genomic_DNA"/>
</dbReference>
<proteinExistence type="predicted"/>
<dbReference type="RefSeq" id="WP_271918479.1">
    <property type="nucleotide sequence ID" value="NZ_JAQNDO010000001.1"/>
</dbReference>
<evidence type="ECO:0000313" key="2">
    <source>
        <dbReference type="Proteomes" id="UP001221411"/>
    </source>
</evidence>
<reference evidence="1 2" key="1">
    <citation type="submission" date="2022-11" db="EMBL/GenBank/DDBJ databases">
        <title>Minimal conservation of predation-associated metabolite biosynthetic gene clusters underscores biosynthetic potential of Myxococcota including descriptions for ten novel species: Archangium lansinium sp. nov., Myxococcus landrumus sp. nov., Nannocystis bai.</title>
        <authorList>
            <person name="Ahearne A."/>
            <person name="Stevens C."/>
            <person name="Dowd S."/>
        </authorList>
    </citation>
    <scope>NUCLEOTIDE SEQUENCE [LARGE SCALE GENOMIC DNA]</scope>
    <source>
        <strain evidence="1 2">RJM3</strain>
    </source>
</reference>
<dbReference type="Proteomes" id="UP001221411">
    <property type="component" value="Unassembled WGS sequence"/>
</dbReference>
<accession>A0ABT5EMQ7</accession>